<dbReference type="EMBL" id="SDIL01000108">
    <property type="protein sequence ID" value="RXK36127.1"/>
    <property type="molecule type" value="Genomic_DNA"/>
</dbReference>
<evidence type="ECO:0000313" key="1">
    <source>
        <dbReference type="EMBL" id="RXK36127.1"/>
    </source>
</evidence>
<dbReference type="InParanoid" id="A0A4Q1BD87"/>
<gene>
    <name evidence="1" type="ORF">M231_06618</name>
</gene>
<dbReference type="AlphaFoldDB" id="A0A4Q1BD87"/>
<comment type="caution">
    <text evidence="1">The sequence shown here is derived from an EMBL/GenBank/DDBJ whole genome shotgun (WGS) entry which is preliminary data.</text>
</comment>
<dbReference type="Proteomes" id="UP000289152">
    <property type="component" value="Unassembled WGS sequence"/>
</dbReference>
<proteinExistence type="predicted"/>
<dbReference type="VEuPathDB" id="FungiDB:TREMEDRAFT_58593"/>
<keyword evidence="2" id="KW-1185">Reference proteome</keyword>
<name>A0A4Q1BD87_TREME</name>
<evidence type="ECO:0000313" key="2">
    <source>
        <dbReference type="Proteomes" id="UP000289152"/>
    </source>
</evidence>
<accession>A0A4Q1BD87</accession>
<organism evidence="1 2">
    <name type="scientific">Tremella mesenterica</name>
    <name type="common">Jelly fungus</name>
    <dbReference type="NCBI Taxonomy" id="5217"/>
    <lineage>
        <taxon>Eukaryota</taxon>
        <taxon>Fungi</taxon>
        <taxon>Dikarya</taxon>
        <taxon>Basidiomycota</taxon>
        <taxon>Agaricomycotina</taxon>
        <taxon>Tremellomycetes</taxon>
        <taxon>Tremellales</taxon>
        <taxon>Tremellaceae</taxon>
        <taxon>Tremella</taxon>
    </lineage>
</organism>
<reference evidence="1 2" key="1">
    <citation type="submission" date="2016-06" db="EMBL/GenBank/DDBJ databases">
        <title>Evolution of pathogenesis and genome organization in the Tremellales.</title>
        <authorList>
            <person name="Cuomo C."/>
            <person name="Litvintseva A."/>
            <person name="Heitman J."/>
            <person name="Chen Y."/>
            <person name="Sun S."/>
            <person name="Springer D."/>
            <person name="Dromer F."/>
            <person name="Young S."/>
            <person name="Zeng Q."/>
            <person name="Chapman S."/>
            <person name="Gujja S."/>
            <person name="Saif S."/>
            <person name="Birren B."/>
        </authorList>
    </citation>
    <scope>NUCLEOTIDE SEQUENCE [LARGE SCALE GENOMIC DNA]</scope>
    <source>
        <strain evidence="1 2">ATCC 28783</strain>
    </source>
</reference>
<sequence>MSTATTNKSQPADPLLIATISESGVHNWTWTDSHPLLTRANLRYTSDLAGSLAKFSNYVRNSYRSVPLEDIKAAASQGVELAWYSMLFTQVESWLRYGWPDDSAVPELRYTFAQFDAENSQAIQRILRQQERNCQRRFRGCQDHAVPRTIPTSGPYRGLSQPERSLLWQTERSWKDVRKEIEESFVNGSIETIVGSLRTTLNQG</sequence>
<protein>
    <submittedName>
        <fullName evidence="1">Uncharacterized protein</fullName>
    </submittedName>
</protein>